<dbReference type="Pfam" id="PF12079">
    <property type="entry name" value="DUF3558"/>
    <property type="match status" value="1"/>
</dbReference>
<evidence type="ECO:0000256" key="2">
    <source>
        <dbReference type="SAM" id="SignalP"/>
    </source>
</evidence>
<reference evidence="3" key="1">
    <citation type="journal article" date="2014" name="Int. J. Syst. Evol. Microbiol.">
        <title>Complete genome sequence of Corynebacterium casei LMG S-19264T (=DSM 44701T), isolated from a smear-ripened cheese.</title>
        <authorList>
            <consortium name="US DOE Joint Genome Institute (JGI-PGF)"/>
            <person name="Walter F."/>
            <person name="Albersmeier A."/>
            <person name="Kalinowski J."/>
            <person name="Ruckert C."/>
        </authorList>
    </citation>
    <scope>NUCLEOTIDE SEQUENCE</scope>
    <source>
        <strain evidence="3">CGMCC 4.5737</strain>
    </source>
</reference>
<feature type="signal peptide" evidence="2">
    <location>
        <begin position="1"/>
        <end position="24"/>
    </location>
</feature>
<feature type="compositionally biased region" description="Low complexity" evidence="1">
    <location>
        <begin position="24"/>
        <end position="46"/>
    </location>
</feature>
<dbReference type="RefSeq" id="WP_189060258.1">
    <property type="nucleotide sequence ID" value="NZ_BMMK01000022.1"/>
</dbReference>
<name>A0A8J3CB45_9PSEU</name>
<protein>
    <recommendedName>
        <fullName evidence="5">DUF3558 domain-containing protein</fullName>
    </recommendedName>
</protein>
<dbReference type="PROSITE" id="PS51257">
    <property type="entry name" value="PROKAR_LIPOPROTEIN"/>
    <property type="match status" value="1"/>
</dbReference>
<organism evidence="3 4">
    <name type="scientific">Longimycelium tulufanense</name>
    <dbReference type="NCBI Taxonomy" id="907463"/>
    <lineage>
        <taxon>Bacteria</taxon>
        <taxon>Bacillati</taxon>
        <taxon>Actinomycetota</taxon>
        <taxon>Actinomycetes</taxon>
        <taxon>Pseudonocardiales</taxon>
        <taxon>Pseudonocardiaceae</taxon>
        <taxon>Longimycelium</taxon>
    </lineage>
</organism>
<proteinExistence type="predicted"/>
<accession>A0A8J3CB45</accession>
<reference evidence="3" key="2">
    <citation type="submission" date="2020-09" db="EMBL/GenBank/DDBJ databases">
        <authorList>
            <person name="Sun Q."/>
            <person name="Zhou Y."/>
        </authorList>
    </citation>
    <scope>NUCLEOTIDE SEQUENCE</scope>
    <source>
        <strain evidence="3">CGMCC 4.5737</strain>
    </source>
</reference>
<feature type="region of interest" description="Disordered" evidence="1">
    <location>
        <begin position="24"/>
        <end position="60"/>
    </location>
</feature>
<keyword evidence="4" id="KW-1185">Reference proteome</keyword>
<dbReference type="AlphaFoldDB" id="A0A8J3CB45"/>
<keyword evidence="2" id="KW-0732">Signal</keyword>
<evidence type="ECO:0000256" key="1">
    <source>
        <dbReference type="SAM" id="MobiDB-lite"/>
    </source>
</evidence>
<evidence type="ECO:0000313" key="4">
    <source>
        <dbReference type="Proteomes" id="UP000637578"/>
    </source>
</evidence>
<comment type="caution">
    <text evidence="3">The sequence shown here is derived from an EMBL/GenBank/DDBJ whole genome shotgun (WGS) entry which is preliminary data.</text>
</comment>
<evidence type="ECO:0000313" key="3">
    <source>
        <dbReference type="EMBL" id="GGM68340.1"/>
    </source>
</evidence>
<dbReference type="InterPro" id="IPR024520">
    <property type="entry name" value="DUF3558"/>
</dbReference>
<gene>
    <name evidence="3" type="ORF">GCM10012275_43550</name>
</gene>
<sequence>MRKATAAIGTVVSALLLAGCSSSATGGNAQPASTTSATTGTESGSSPGNPDVPRVPKPLDTAKFQQDPCSVLTKAQLQALHIGAQGSPADINDQPNCRWPDTFGPSQMSVSVTFMTKGDGLAGLYSRSSTFKVFRPFQIDGYPAAVVLAFLDQRSQGVCDVDVAVTDKLVYLVQAKMHSDAPDYTTPCERTKTVAGEVLKTLKAAS</sequence>
<dbReference type="Proteomes" id="UP000637578">
    <property type="component" value="Unassembled WGS sequence"/>
</dbReference>
<dbReference type="EMBL" id="BMMK01000022">
    <property type="protein sequence ID" value="GGM68340.1"/>
    <property type="molecule type" value="Genomic_DNA"/>
</dbReference>
<feature type="chain" id="PRO_5039255333" description="DUF3558 domain-containing protein" evidence="2">
    <location>
        <begin position="25"/>
        <end position="206"/>
    </location>
</feature>
<evidence type="ECO:0008006" key="5">
    <source>
        <dbReference type="Google" id="ProtNLM"/>
    </source>
</evidence>